<comment type="cofactor">
    <cofactor evidence="1 6">
        <name>Fe(3+)</name>
        <dbReference type="ChEBI" id="CHEBI:29034"/>
    </cofactor>
</comment>
<dbReference type="PROSITE" id="PS50903">
    <property type="entry name" value="RUBREDOXIN_LIKE"/>
    <property type="match status" value="1"/>
</dbReference>
<dbReference type="CDD" id="cd00730">
    <property type="entry name" value="rubredoxin"/>
    <property type="match status" value="1"/>
</dbReference>
<keyword evidence="4 6" id="KW-0249">Electron transport</keyword>
<dbReference type="Proteomes" id="UP000266091">
    <property type="component" value="Unassembled WGS sequence"/>
</dbReference>
<evidence type="ECO:0000256" key="1">
    <source>
        <dbReference type="ARBA" id="ARBA00001965"/>
    </source>
</evidence>
<accession>A0A388SC13</accession>
<keyword evidence="9" id="KW-1185">Reference proteome</keyword>
<evidence type="ECO:0000256" key="6">
    <source>
        <dbReference type="RuleBase" id="RU003820"/>
    </source>
</evidence>
<proteinExistence type="inferred from homology"/>
<dbReference type="InterPro" id="IPR050526">
    <property type="entry name" value="Rubredoxin_ET"/>
</dbReference>
<accession>A0A401LH02</accession>
<reference evidence="8 9" key="1">
    <citation type="journal article" date="2018" name="Int. J. Syst. Evol. Microbiol.">
        <title>Mesosutterella multiformis gen. nov., sp. nov., a member of the family Sutterellaceae and Sutterella megalosphaeroides sp. nov., isolated from human faeces.</title>
        <authorList>
            <person name="Sakamoto M."/>
            <person name="Ikeyama N."/>
            <person name="Kunihiro T."/>
            <person name="Iino T."/>
            <person name="Yuki M."/>
            <person name="Ohkuma M."/>
        </authorList>
    </citation>
    <scope>NUCLEOTIDE SEQUENCE [LARGE SCALE GENOMIC DNA]</scope>
    <source>
        <strain evidence="8 9">4NBBH2</strain>
    </source>
</reference>
<evidence type="ECO:0000256" key="3">
    <source>
        <dbReference type="ARBA" id="ARBA00022723"/>
    </source>
</evidence>
<sequence>MSGMMTNDPLSVLKTLEASRIKPETRMQCKVCGFVYDPAEGCEEWQVPPGTPFAEIPDNYDCPACGCPHHSFIVLDDDEEV</sequence>
<evidence type="ECO:0000313" key="8">
    <source>
        <dbReference type="EMBL" id="GBO93766.1"/>
    </source>
</evidence>
<dbReference type="PRINTS" id="PR00163">
    <property type="entry name" value="RUBREDOXIN"/>
</dbReference>
<dbReference type="GO" id="GO:0043448">
    <property type="term" value="P:alkane catabolic process"/>
    <property type="evidence" value="ECO:0007669"/>
    <property type="project" value="TreeGrafter"/>
</dbReference>
<protein>
    <recommendedName>
        <fullName evidence="6">Rubredoxin</fullName>
    </recommendedName>
</protein>
<dbReference type="OrthoDB" id="9800607at2"/>
<keyword evidence="2" id="KW-0813">Transport</keyword>
<dbReference type="InterPro" id="IPR024934">
    <property type="entry name" value="Rubredoxin-like_dom"/>
</dbReference>
<organism evidence="8 9">
    <name type="scientific">Mesosutterella multiformis</name>
    <dbReference type="NCBI Taxonomy" id="2259133"/>
    <lineage>
        <taxon>Bacteria</taxon>
        <taxon>Pseudomonadati</taxon>
        <taxon>Pseudomonadota</taxon>
        <taxon>Betaproteobacteria</taxon>
        <taxon>Burkholderiales</taxon>
        <taxon>Sutterellaceae</taxon>
        <taxon>Mesosutterella</taxon>
    </lineage>
</organism>
<comment type="similarity">
    <text evidence="6">Belongs to the rubredoxin family.</text>
</comment>
<dbReference type="Pfam" id="PF00301">
    <property type="entry name" value="Rubredoxin"/>
    <property type="match status" value="1"/>
</dbReference>
<dbReference type="PANTHER" id="PTHR47627:SF1">
    <property type="entry name" value="RUBREDOXIN-1-RELATED"/>
    <property type="match status" value="1"/>
</dbReference>
<dbReference type="RefSeq" id="WP_116270075.1">
    <property type="nucleotide sequence ID" value="NZ_BGZJ01000001.1"/>
</dbReference>
<evidence type="ECO:0000259" key="7">
    <source>
        <dbReference type="PROSITE" id="PS50903"/>
    </source>
</evidence>
<evidence type="ECO:0000256" key="4">
    <source>
        <dbReference type="ARBA" id="ARBA00022982"/>
    </source>
</evidence>
<gene>
    <name evidence="8" type="ORF">MESMUL_11200</name>
</gene>
<dbReference type="PANTHER" id="PTHR47627">
    <property type="entry name" value="RUBREDOXIN"/>
    <property type="match status" value="1"/>
</dbReference>
<dbReference type="GO" id="GO:0009055">
    <property type="term" value="F:electron transfer activity"/>
    <property type="evidence" value="ECO:0007669"/>
    <property type="project" value="TreeGrafter"/>
</dbReference>
<dbReference type="GO" id="GO:0005506">
    <property type="term" value="F:iron ion binding"/>
    <property type="evidence" value="ECO:0007669"/>
    <property type="project" value="UniProtKB-UniRule"/>
</dbReference>
<dbReference type="AlphaFoldDB" id="A0A388SC13"/>
<dbReference type="InterPro" id="IPR024935">
    <property type="entry name" value="Rubredoxin_dom"/>
</dbReference>
<comment type="caution">
    <text evidence="8">The sequence shown here is derived from an EMBL/GenBank/DDBJ whole genome shotgun (WGS) entry which is preliminary data.</text>
</comment>
<evidence type="ECO:0000256" key="5">
    <source>
        <dbReference type="ARBA" id="ARBA00023004"/>
    </source>
</evidence>
<dbReference type="EMBL" id="BGZJ01000001">
    <property type="protein sequence ID" value="GBO93766.1"/>
    <property type="molecule type" value="Genomic_DNA"/>
</dbReference>
<evidence type="ECO:0000313" key="9">
    <source>
        <dbReference type="Proteomes" id="UP000266091"/>
    </source>
</evidence>
<evidence type="ECO:0000256" key="2">
    <source>
        <dbReference type="ARBA" id="ARBA00022448"/>
    </source>
</evidence>
<feature type="domain" description="Rubredoxin-like" evidence="7">
    <location>
        <begin position="24"/>
        <end position="75"/>
    </location>
</feature>
<name>A0A388SC13_9BURK</name>
<keyword evidence="5 6" id="KW-0408">Iron</keyword>
<keyword evidence="3 6" id="KW-0479">Metal-binding</keyword>
<dbReference type="SUPFAM" id="SSF57802">
    <property type="entry name" value="Rubredoxin-like"/>
    <property type="match status" value="1"/>
</dbReference>
<dbReference type="Gene3D" id="2.20.28.10">
    <property type="match status" value="1"/>
</dbReference>